<dbReference type="OrthoDB" id="9785695at2"/>
<dbReference type="GO" id="GO:0046854">
    <property type="term" value="P:phosphatidylinositol phosphate biosynthetic process"/>
    <property type="evidence" value="ECO:0007669"/>
    <property type="project" value="InterPro"/>
</dbReference>
<proteinExistence type="inferred from homology"/>
<evidence type="ECO:0000256" key="1">
    <source>
        <dbReference type="ARBA" id="ARBA00005289"/>
    </source>
</evidence>
<dbReference type="SUPFAM" id="SSF56655">
    <property type="entry name" value="Carbohydrate phosphatase"/>
    <property type="match status" value="1"/>
</dbReference>
<feature type="binding site" evidence="6">
    <location>
        <position position="68"/>
    </location>
    <ligand>
        <name>Mg(2+)</name>
        <dbReference type="ChEBI" id="CHEBI:18420"/>
        <label>2</label>
    </ligand>
</feature>
<dbReference type="AlphaFoldDB" id="A0A4U1BFV5"/>
<evidence type="ECO:0000256" key="5">
    <source>
        <dbReference type="ARBA" id="ARBA00023136"/>
    </source>
</evidence>
<dbReference type="InterPro" id="IPR006240">
    <property type="entry name" value="CysQ"/>
</dbReference>
<keyword evidence="4 6" id="KW-0378">Hydrolase</keyword>
<feature type="binding site" evidence="7">
    <location>
        <position position="189"/>
    </location>
    <ligand>
        <name>Mg(2+)</name>
        <dbReference type="ChEBI" id="CHEBI:18420"/>
        <label>1</label>
        <note>catalytic</note>
    </ligand>
</feature>
<dbReference type="EMBL" id="SWCI01000003">
    <property type="protein sequence ID" value="TKB50021.1"/>
    <property type="molecule type" value="Genomic_DNA"/>
</dbReference>
<keyword evidence="6 7" id="KW-0479">Metal-binding</keyword>
<dbReference type="Proteomes" id="UP000305674">
    <property type="component" value="Unassembled WGS sequence"/>
</dbReference>
<feature type="binding site" evidence="7">
    <location>
        <position position="65"/>
    </location>
    <ligand>
        <name>Mg(2+)</name>
        <dbReference type="ChEBI" id="CHEBI:18420"/>
        <label>1</label>
        <note>catalytic</note>
    </ligand>
</feature>
<dbReference type="InterPro" id="IPR000760">
    <property type="entry name" value="Inositol_monophosphatase-like"/>
</dbReference>
<feature type="binding site" evidence="7">
    <location>
        <position position="68"/>
    </location>
    <ligand>
        <name>Mg(2+)</name>
        <dbReference type="ChEBI" id="CHEBI:18420"/>
        <label>1</label>
        <note>catalytic</note>
    </ligand>
</feature>
<dbReference type="GO" id="GO:0005886">
    <property type="term" value="C:plasma membrane"/>
    <property type="evidence" value="ECO:0007669"/>
    <property type="project" value="UniProtKB-SubCell"/>
</dbReference>
<feature type="binding site" evidence="6">
    <location>
        <position position="65"/>
    </location>
    <ligand>
        <name>Mg(2+)</name>
        <dbReference type="ChEBI" id="CHEBI:18420"/>
        <label>2</label>
    </ligand>
</feature>
<feature type="binding site" evidence="7">
    <location>
        <position position="67"/>
    </location>
    <ligand>
        <name>Mg(2+)</name>
        <dbReference type="ChEBI" id="CHEBI:18420"/>
        <label>1</label>
        <note>catalytic</note>
    </ligand>
</feature>
<dbReference type="EC" id="3.1.3.7" evidence="6"/>
<keyword evidence="3 6" id="KW-0997">Cell inner membrane</keyword>
<dbReference type="CDD" id="cd01638">
    <property type="entry name" value="CysQ"/>
    <property type="match status" value="1"/>
</dbReference>
<evidence type="ECO:0000313" key="9">
    <source>
        <dbReference type="Proteomes" id="UP000305674"/>
    </source>
</evidence>
<keyword evidence="5 6" id="KW-0472">Membrane</keyword>
<dbReference type="InterPro" id="IPR020550">
    <property type="entry name" value="Inositol_monophosphatase_CS"/>
</dbReference>
<organism evidence="8 9">
    <name type="scientific">Ferrimonas sediminicola</name>
    <dbReference type="NCBI Taxonomy" id="2569538"/>
    <lineage>
        <taxon>Bacteria</taxon>
        <taxon>Pseudomonadati</taxon>
        <taxon>Pseudomonadota</taxon>
        <taxon>Gammaproteobacteria</taxon>
        <taxon>Alteromonadales</taxon>
        <taxon>Ferrimonadaceae</taxon>
        <taxon>Ferrimonas</taxon>
    </lineage>
</organism>
<keyword evidence="6 7" id="KW-0460">Magnesium</keyword>
<sequence>MAHYGNPQTRYKGDRTPLTEADLASHRVLVEGLSRLTPVLPILSEESGVPEWEVRRRWSRYWLLDPIDGTKEFIARNHEFTVNVALIEGGRPVLGVVVAPALGQCFSGGPALGAWLSQGAERVALSVVSRAAVPRVVCSRSHPSPELEAWLAPLGQVERVAVGSSLKLCLLAQGKADLYPRLGPTSEWDIAAAHAVLIGAGGSLSQLDGGELLYNAKASLLNPHFVARGAE</sequence>
<evidence type="ECO:0000256" key="2">
    <source>
        <dbReference type="ARBA" id="ARBA00022475"/>
    </source>
</evidence>
<comment type="caution">
    <text evidence="8">The sequence shown here is derived from an EMBL/GenBank/DDBJ whole genome shotgun (WGS) entry which is preliminary data.</text>
</comment>
<evidence type="ECO:0000256" key="6">
    <source>
        <dbReference type="HAMAP-Rule" id="MF_02095"/>
    </source>
</evidence>
<feature type="binding site" evidence="6">
    <location>
        <begin position="67"/>
        <end position="70"/>
    </location>
    <ligand>
        <name>substrate</name>
    </ligand>
</feature>
<evidence type="ECO:0000256" key="4">
    <source>
        <dbReference type="ARBA" id="ARBA00022801"/>
    </source>
</evidence>
<dbReference type="InterPro" id="IPR050725">
    <property type="entry name" value="CysQ/Inositol_MonoPase"/>
</dbReference>
<gene>
    <name evidence="6 8" type="primary">cysQ</name>
    <name evidence="8" type="ORF">FCL40_07545</name>
</gene>
<dbReference type="Pfam" id="PF00459">
    <property type="entry name" value="Inositol_P"/>
    <property type="match status" value="1"/>
</dbReference>
<comment type="similarity">
    <text evidence="1 6">Belongs to the inositol monophosphatase superfamily. CysQ family.</text>
</comment>
<keyword evidence="9" id="KW-1185">Reference proteome</keyword>
<dbReference type="PROSITE" id="PS00630">
    <property type="entry name" value="IMP_2"/>
    <property type="match status" value="1"/>
</dbReference>
<dbReference type="PANTHER" id="PTHR43028">
    <property type="entry name" value="3'(2'),5'-BISPHOSPHATE NUCLEOTIDASE 1"/>
    <property type="match status" value="1"/>
</dbReference>
<dbReference type="GO" id="GO:0008441">
    <property type="term" value="F:3'(2'),5'-bisphosphate nucleotidase activity"/>
    <property type="evidence" value="ECO:0007669"/>
    <property type="project" value="UniProtKB-UniRule"/>
</dbReference>
<keyword evidence="2 6" id="KW-1003">Cell membrane</keyword>
<dbReference type="PANTHER" id="PTHR43028:SF5">
    <property type="entry name" value="3'(2'),5'-BISPHOSPHATE NUCLEOTIDASE 1"/>
    <property type="match status" value="1"/>
</dbReference>
<dbReference type="NCBIfam" id="TIGR01331">
    <property type="entry name" value="bisphos_cysQ"/>
    <property type="match status" value="1"/>
</dbReference>
<feature type="binding site" evidence="6">
    <location>
        <position position="67"/>
    </location>
    <ligand>
        <name>Mg(2+)</name>
        <dbReference type="ChEBI" id="CHEBI:18420"/>
        <label>1</label>
    </ligand>
</feature>
<evidence type="ECO:0000256" key="7">
    <source>
        <dbReference type="PIRSR" id="PIRSR600760-2"/>
    </source>
</evidence>
<dbReference type="HAMAP" id="MF_02095">
    <property type="entry name" value="CysQ"/>
    <property type="match status" value="1"/>
</dbReference>
<comment type="function">
    <text evidence="6">Converts adenosine-3',5'-bisphosphate (PAP) to AMP.</text>
</comment>
<feature type="binding site" evidence="6">
    <location>
        <position position="189"/>
    </location>
    <ligand>
        <name>Mg(2+)</name>
        <dbReference type="ChEBI" id="CHEBI:18420"/>
        <label>2</label>
    </ligand>
</feature>
<feature type="binding site" evidence="6">
    <location>
        <position position="45"/>
    </location>
    <ligand>
        <name>Mg(2+)</name>
        <dbReference type="ChEBI" id="CHEBI:18420"/>
        <label>1</label>
    </ligand>
</feature>
<comment type="subcellular location">
    <subcellularLocation>
        <location evidence="6">Cell inner membrane</location>
        <topology evidence="6">Peripheral membrane protein</topology>
        <orientation evidence="6">Cytoplasmic side</orientation>
    </subcellularLocation>
</comment>
<feature type="binding site" evidence="7">
    <location>
        <position position="45"/>
    </location>
    <ligand>
        <name>Mg(2+)</name>
        <dbReference type="ChEBI" id="CHEBI:18420"/>
        <label>1</label>
        <note>catalytic</note>
    </ligand>
</feature>
<comment type="cofactor">
    <cofactor evidence="6 7">
        <name>Mg(2+)</name>
        <dbReference type="ChEBI" id="CHEBI:18420"/>
    </cofactor>
</comment>
<feature type="binding site" evidence="6">
    <location>
        <position position="65"/>
    </location>
    <ligand>
        <name>Mg(2+)</name>
        <dbReference type="ChEBI" id="CHEBI:18420"/>
        <label>1</label>
    </ligand>
</feature>
<dbReference type="PRINTS" id="PR00377">
    <property type="entry name" value="IMPHPHTASES"/>
</dbReference>
<feature type="binding site" evidence="6">
    <location>
        <position position="45"/>
    </location>
    <ligand>
        <name>substrate</name>
    </ligand>
</feature>
<protein>
    <recommendedName>
        <fullName evidence="6">3'(2'),5'-bisphosphate nucleotidase CysQ</fullName>
        <ecNumber evidence="6">3.1.3.7</ecNumber>
    </recommendedName>
    <alternativeName>
        <fullName evidence="6">3'(2'),5-bisphosphonucleoside 3'(2')-phosphohydrolase</fullName>
    </alternativeName>
    <alternativeName>
        <fullName evidence="6">3'-phosphoadenosine 5'-phosphate phosphatase</fullName>
        <shortName evidence="6">PAP phosphatase</shortName>
    </alternativeName>
</protein>
<evidence type="ECO:0000313" key="8">
    <source>
        <dbReference type="EMBL" id="TKB50021.1"/>
    </source>
</evidence>
<accession>A0A4U1BFV5</accession>
<name>A0A4U1BFV5_9GAMM</name>
<feature type="binding site" evidence="6">
    <location>
        <position position="189"/>
    </location>
    <ligand>
        <name>substrate</name>
    </ligand>
</feature>
<dbReference type="GO" id="GO:0050427">
    <property type="term" value="P:3'-phosphoadenosine 5'-phosphosulfate metabolic process"/>
    <property type="evidence" value="ECO:0007669"/>
    <property type="project" value="TreeGrafter"/>
</dbReference>
<comment type="catalytic activity">
    <reaction evidence="6">
        <text>adenosine 3',5'-bisphosphate + H2O = AMP + phosphate</text>
        <dbReference type="Rhea" id="RHEA:10040"/>
        <dbReference type="ChEBI" id="CHEBI:15377"/>
        <dbReference type="ChEBI" id="CHEBI:43474"/>
        <dbReference type="ChEBI" id="CHEBI:58343"/>
        <dbReference type="ChEBI" id="CHEBI:456215"/>
        <dbReference type="EC" id="3.1.3.7"/>
    </reaction>
</comment>
<dbReference type="GO" id="GO:0000287">
    <property type="term" value="F:magnesium ion binding"/>
    <property type="evidence" value="ECO:0007669"/>
    <property type="project" value="UniProtKB-UniRule"/>
</dbReference>
<dbReference type="Gene3D" id="3.30.540.10">
    <property type="entry name" value="Fructose-1,6-Bisphosphatase, subunit A, domain 1"/>
    <property type="match status" value="1"/>
</dbReference>
<evidence type="ECO:0000256" key="3">
    <source>
        <dbReference type="ARBA" id="ARBA00022519"/>
    </source>
</evidence>
<dbReference type="GO" id="GO:0000103">
    <property type="term" value="P:sulfate assimilation"/>
    <property type="evidence" value="ECO:0007669"/>
    <property type="project" value="TreeGrafter"/>
</dbReference>
<reference evidence="8 9" key="1">
    <citation type="submission" date="2019-04" db="EMBL/GenBank/DDBJ databases">
        <authorList>
            <person name="Hwang J.C."/>
        </authorList>
    </citation>
    <scope>NUCLEOTIDE SEQUENCE [LARGE SCALE GENOMIC DNA]</scope>
    <source>
        <strain evidence="8 9">IMCC35001</strain>
    </source>
</reference>
<dbReference type="Gene3D" id="3.40.190.80">
    <property type="match status" value="1"/>
</dbReference>